<sequence length="67" mass="7908">MVPDERTDLTLKFYITIRPFHEADYYHLKGLTPLPTNSNSILSQLRYHRVEAFHYEGKSRVSKRAAQ</sequence>
<dbReference type="Proteomes" id="UP000298663">
    <property type="component" value="Unassembled WGS sequence"/>
</dbReference>
<evidence type="ECO:0000313" key="1">
    <source>
        <dbReference type="EMBL" id="TMS36702.1"/>
    </source>
</evidence>
<dbReference type="AlphaFoldDB" id="A0A4U8UTQ4"/>
<reference evidence="1 2" key="1">
    <citation type="journal article" date="2015" name="Genome Biol.">
        <title>Comparative genomics of Steinernema reveals deeply conserved gene regulatory networks.</title>
        <authorList>
            <person name="Dillman A.R."/>
            <person name="Macchietto M."/>
            <person name="Porter C.F."/>
            <person name="Rogers A."/>
            <person name="Williams B."/>
            <person name="Antoshechkin I."/>
            <person name="Lee M.M."/>
            <person name="Goodwin Z."/>
            <person name="Lu X."/>
            <person name="Lewis E.E."/>
            <person name="Goodrich-Blair H."/>
            <person name="Stock S.P."/>
            <person name="Adams B.J."/>
            <person name="Sternberg P.W."/>
            <person name="Mortazavi A."/>
        </authorList>
    </citation>
    <scope>NUCLEOTIDE SEQUENCE [LARGE SCALE GENOMIC DNA]</scope>
    <source>
        <strain evidence="1 2">ALL</strain>
    </source>
</reference>
<evidence type="ECO:0000313" key="2">
    <source>
        <dbReference type="Proteomes" id="UP000298663"/>
    </source>
</evidence>
<protein>
    <submittedName>
        <fullName evidence="1">Uncharacterized protein</fullName>
    </submittedName>
</protein>
<proteinExistence type="predicted"/>
<dbReference type="EMBL" id="AZBU02000001">
    <property type="protein sequence ID" value="TMS36702.1"/>
    <property type="molecule type" value="Genomic_DNA"/>
</dbReference>
<comment type="caution">
    <text evidence="1">The sequence shown here is derived from an EMBL/GenBank/DDBJ whole genome shotgun (WGS) entry which is preliminary data.</text>
</comment>
<reference evidence="1 2" key="2">
    <citation type="journal article" date="2019" name="G3 (Bethesda)">
        <title>Hybrid Assembly of the Genome of the Entomopathogenic Nematode Steinernema carpocapsae Identifies the X-Chromosome.</title>
        <authorList>
            <person name="Serra L."/>
            <person name="Macchietto M."/>
            <person name="Macias-Munoz A."/>
            <person name="McGill C.J."/>
            <person name="Rodriguez I.M."/>
            <person name="Rodriguez B."/>
            <person name="Murad R."/>
            <person name="Mortazavi A."/>
        </authorList>
    </citation>
    <scope>NUCLEOTIDE SEQUENCE [LARGE SCALE GENOMIC DNA]</scope>
    <source>
        <strain evidence="1 2">ALL</strain>
    </source>
</reference>
<accession>A0A4U8UTQ4</accession>
<name>A0A4U8UTQ4_STECR</name>
<keyword evidence="2" id="KW-1185">Reference proteome</keyword>
<gene>
    <name evidence="1" type="ORF">L596_003801</name>
</gene>
<organism evidence="1 2">
    <name type="scientific">Steinernema carpocapsae</name>
    <name type="common">Entomopathogenic nematode</name>
    <dbReference type="NCBI Taxonomy" id="34508"/>
    <lineage>
        <taxon>Eukaryota</taxon>
        <taxon>Metazoa</taxon>
        <taxon>Ecdysozoa</taxon>
        <taxon>Nematoda</taxon>
        <taxon>Chromadorea</taxon>
        <taxon>Rhabditida</taxon>
        <taxon>Tylenchina</taxon>
        <taxon>Panagrolaimomorpha</taxon>
        <taxon>Strongyloidoidea</taxon>
        <taxon>Steinernematidae</taxon>
        <taxon>Steinernema</taxon>
    </lineage>
</organism>